<dbReference type="PANTHER" id="PTHR30451:SF5">
    <property type="entry name" value="SLR0019 PROTEIN"/>
    <property type="match status" value="1"/>
</dbReference>
<dbReference type="EMBL" id="CP054143">
    <property type="protein sequence ID" value="QKJ66515.1"/>
    <property type="molecule type" value="Genomic_DNA"/>
</dbReference>
<dbReference type="RefSeq" id="WP_173533019.1">
    <property type="nucleotide sequence ID" value="NZ_CP054143.1"/>
</dbReference>
<feature type="chain" id="PRO_5026773362" evidence="1">
    <location>
        <begin position="19"/>
        <end position="761"/>
    </location>
</feature>
<evidence type="ECO:0000313" key="2">
    <source>
        <dbReference type="EMBL" id="QKJ66515.1"/>
    </source>
</evidence>
<name>A0A6M8SMZ3_9NEIS</name>
<dbReference type="InterPro" id="IPR042186">
    <property type="entry name" value="FimD_plug_dom"/>
</dbReference>
<evidence type="ECO:0000313" key="3">
    <source>
        <dbReference type="Proteomes" id="UP000504844"/>
    </source>
</evidence>
<accession>A0A6M8SMZ3</accession>
<dbReference type="SUPFAM" id="SSF49464">
    <property type="entry name" value="Carboxypeptidase regulatory domain-like"/>
    <property type="match status" value="1"/>
</dbReference>
<dbReference type="InterPro" id="IPR008969">
    <property type="entry name" value="CarboxyPept-like_regulatory"/>
</dbReference>
<dbReference type="Gene3D" id="2.60.40.3110">
    <property type="match status" value="1"/>
</dbReference>
<feature type="signal peptide" evidence="1">
    <location>
        <begin position="1"/>
        <end position="18"/>
    </location>
</feature>
<dbReference type="InterPro" id="IPR000015">
    <property type="entry name" value="Fimb_usher"/>
</dbReference>
<gene>
    <name evidence="2" type="ORF">HQN60_07275</name>
</gene>
<dbReference type="Gene3D" id="2.60.40.2610">
    <property type="entry name" value="Outer membrane usher protein FimD, plug domain"/>
    <property type="match status" value="1"/>
</dbReference>
<evidence type="ECO:0000256" key="1">
    <source>
        <dbReference type="SAM" id="SignalP"/>
    </source>
</evidence>
<dbReference type="KEGG" id="dee:HQN60_07275"/>
<protein>
    <submittedName>
        <fullName evidence="2">Fimbrial biogenesis outer membrane usher protein</fullName>
    </submittedName>
</protein>
<reference evidence="2 3" key="1">
    <citation type="submission" date="2020-05" db="EMBL/GenBank/DDBJ databases">
        <title>Complete genome sequence of Deefgea sp. D17.</title>
        <authorList>
            <person name="Bae J.-W."/>
            <person name="Han J.E."/>
        </authorList>
    </citation>
    <scope>NUCLEOTIDE SEQUENCE [LARGE SCALE GENOMIC DNA]</scope>
    <source>
        <strain evidence="2 3">D17</strain>
    </source>
</reference>
<dbReference type="GO" id="GO:0015473">
    <property type="term" value="F:fimbrial usher porin activity"/>
    <property type="evidence" value="ECO:0007669"/>
    <property type="project" value="InterPro"/>
</dbReference>
<organism evidence="2 3">
    <name type="scientific">Deefgea piscis</name>
    <dbReference type="NCBI Taxonomy" id="2739061"/>
    <lineage>
        <taxon>Bacteria</taxon>
        <taxon>Pseudomonadati</taxon>
        <taxon>Pseudomonadota</taxon>
        <taxon>Betaproteobacteria</taxon>
        <taxon>Neisseriales</taxon>
        <taxon>Chitinibacteraceae</taxon>
        <taxon>Deefgea</taxon>
    </lineage>
</organism>
<keyword evidence="1" id="KW-0732">Signal</keyword>
<dbReference type="Pfam" id="PF00577">
    <property type="entry name" value="Usher"/>
    <property type="match status" value="1"/>
</dbReference>
<dbReference type="GO" id="GO:0009297">
    <property type="term" value="P:pilus assembly"/>
    <property type="evidence" value="ECO:0007669"/>
    <property type="project" value="InterPro"/>
</dbReference>
<proteinExistence type="predicted"/>
<keyword evidence="3" id="KW-1185">Reference proteome</keyword>
<dbReference type="GO" id="GO:0009279">
    <property type="term" value="C:cell outer membrane"/>
    <property type="evidence" value="ECO:0007669"/>
    <property type="project" value="TreeGrafter"/>
</dbReference>
<dbReference type="PANTHER" id="PTHR30451">
    <property type="entry name" value="OUTER MEMBRANE USHER PROTEIN"/>
    <property type="match status" value="1"/>
</dbReference>
<dbReference type="Proteomes" id="UP000504844">
    <property type="component" value="Chromosome"/>
</dbReference>
<dbReference type="AlphaFoldDB" id="A0A6M8SMZ3"/>
<sequence length="761" mass="84037">MQVLNTLFFIALISPALAADPLIVALTLNGVAQGDVPALYDNNEYWIAGSALQGLEDDTQHAIWFEGENYYAINSLKGLHSRFDPAQLSLELTADARHFGENEITLSHDPSQLYAAPTALSWYLNYQLSLRKQSQTQGVDFQFNPTLNINHGYLNFRSEQSYNHQPDQSEWRRINTLLTYDVPQSMLRFSVGDIMPTTGPLGHSQAMAGIGVARVFAMQPNFNASPSAQLQAPVTQPSTADIYLNGQQISSQNLQPGVYNFNDLSYYTGLQDVEIVIRDSSGHTQRYRTPYYFDDSLLKAGLSEFNYNVGVARQNGSFNDYQGLTYSGYQRFGLTDWLTLGAQASGQSDQRRVGVLANIGLGTYGTLGSAASWAKHDGQSSGSAQVLQYRFVDQALSITANARRQSRDFLANKEIFADLTAPDWSADFGVSWGAPALGNLSLNIGRQMGANEQQTFTRYQVGYSISPIRSVAISTQLQLQQFAQQRQFSGFINLSWYFDQGRSLYLSSRMQDGQYFTSGNLSQSTPQGQGWGYNIGVQQQEQGTDYSAWLQNKQSLGQIELSFLQNNQLNQSINNGQITWSSALAYSGGHYAITRPINQSFAVAQLADIPDVSVLQNGNAIATTNSEGIAFLPDLANNSWQQISVDQSQIPLHYSLPQLRKDVLTGNYNAQKIVFAAREIAAVTGQLQQQDGQALANRRVTIGNANHQIKVQTALDGYFYTEDLPAGKYTFHTDNCTGTLEVPKSQAIVNEISPSICKELP</sequence>